<dbReference type="EMBL" id="CP001635">
    <property type="protein sequence ID" value="ACS19067.1"/>
    <property type="molecule type" value="Genomic_DNA"/>
</dbReference>
<evidence type="ECO:0000313" key="1">
    <source>
        <dbReference type="EMBL" id="ACS19067.1"/>
    </source>
</evidence>
<protein>
    <submittedName>
        <fullName evidence="1">Uncharacterized protein</fullName>
    </submittedName>
</protein>
<sequence>MSNMSYCRFRNTLSDLRDCYENLDEAVSSDEESAARRRLIELCCDIFDEFGHEVGRESE</sequence>
<accession>C5CJL4</accession>
<dbReference type="HOGENOM" id="CLU_2959551_0_0_4"/>
<dbReference type="STRING" id="543728.Vapar_2441"/>
<dbReference type="AlphaFoldDB" id="C5CJL4"/>
<organism evidence="1">
    <name type="scientific">Variovorax paradoxus (strain S110)</name>
    <dbReference type="NCBI Taxonomy" id="543728"/>
    <lineage>
        <taxon>Bacteria</taxon>
        <taxon>Pseudomonadati</taxon>
        <taxon>Pseudomonadota</taxon>
        <taxon>Betaproteobacteria</taxon>
        <taxon>Burkholderiales</taxon>
        <taxon>Comamonadaceae</taxon>
        <taxon>Variovorax</taxon>
    </lineage>
</organism>
<gene>
    <name evidence="1" type="ordered locus">Vapar_2441</name>
</gene>
<dbReference type="KEGG" id="vap:Vapar_2441"/>
<proteinExistence type="predicted"/>
<dbReference type="OrthoDB" id="6028047at2"/>
<name>C5CJL4_VARPS</name>
<reference evidence="1" key="1">
    <citation type="submission" date="2009-06" db="EMBL/GenBank/DDBJ databases">
        <title>Complete sequence of chromosome 1 of Variovorax paradoxus S110.</title>
        <authorList>
            <consortium name="US DOE Joint Genome Institute"/>
            <person name="Lucas S."/>
            <person name="Copeland A."/>
            <person name="Lapidus A."/>
            <person name="Glavina del Rio T."/>
            <person name="Tice H."/>
            <person name="Bruce D."/>
            <person name="Goodwin L."/>
            <person name="Pitluck S."/>
            <person name="Chertkov O."/>
            <person name="Brettin T."/>
            <person name="Detter J.C."/>
            <person name="Han C."/>
            <person name="Larimer F."/>
            <person name="Land M."/>
            <person name="Hauser L."/>
            <person name="Kyrpides N."/>
            <person name="Ovchinnikova G."/>
            <person name="Orwin P."/>
            <person name="Leadbetter J.R."/>
            <person name="Spain J.C."/>
            <person name="Han J.I."/>
        </authorList>
    </citation>
    <scope>NUCLEOTIDE SEQUENCE</scope>
    <source>
        <strain evidence="1">S110</strain>
    </source>
</reference>